<feature type="transmembrane region" description="Helical" evidence="1">
    <location>
        <begin position="237"/>
        <end position="259"/>
    </location>
</feature>
<protein>
    <submittedName>
        <fullName evidence="3">CPBP family intramembrane metalloprotease</fullName>
    </submittedName>
</protein>
<comment type="caution">
    <text evidence="3">The sequence shown here is derived from an EMBL/GenBank/DDBJ whole genome shotgun (WGS) entry which is preliminary data.</text>
</comment>
<feature type="transmembrane region" description="Helical" evidence="1">
    <location>
        <begin position="180"/>
        <end position="201"/>
    </location>
</feature>
<sequence>MNNKNIALRNAFLFVIMVAVSEAILLILPIELNTAMFMLLPSAAAIITMLLTREAFQKEGWKSLGFGTFQGKSFMIGLLTPMLLIGISYAIVWTVGWGDLGVASENAGKGVELAIRFICILVAGSVTVVLGEELGWRGYLLPRLKSLGTSKALLWSSVIWGLFHLPIMIFTDLYHSDVNLYVYIPLFMLNVILAGMFIGFLRLKSNSIWPALIAHSAHNLAWSYGDLFTQNQSSIVNYMTGDAGILLIVGYALALLILFRRNKAMFTS</sequence>
<keyword evidence="3" id="KW-0378">Hydrolase</keyword>
<dbReference type="RefSeq" id="WP_127193076.1">
    <property type="nucleotide sequence ID" value="NZ_RZNY01000013.1"/>
</dbReference>
<name>A0A3S1DQU3_9BACL</name>
<feature type="transmembrane region" description="Helical" evidence="1">
    <location>
        <begin position="208"/>
        <end position="225"/>
    </location>
</feature>
<evidence type="ECO:0000313" key="4">
    <source>
        <dbReference type="Proteomes" id="UP000279446"/>
    </source>
</evidence>
<feature type="transmembrane region" description="Helical" evidence="1">
    <location>
        <begin position="73"/>
        <end position="93"/>
    </location>
</feature>
<proteinExistence type="predicted"/>
<evidence type="ECO:0000259" key="2">
    <source>
        <dbReference type="Pfam" id="PF02517"/>
    </source>
</evidence>
<keyword evidence="1" id="KW-1133">Transmembrane helix</keyword>
<keyword evidence="1" id="KW-0812">Transmembrane</keyword>
<dbReference type="GO" id="GO:0008237">
    <property type="term" value="F:metallopeptidase activity"/>
    <property type="evidence" value="ECO:0007669"/>
    <property type="project" value="UniProtKB-KW"/>
</dbReference>
<feature type="domain" description="CAAX prenyl protease 2/Lysostaphin resistance protein A-like" evidence="2">
    <location>
        <begin position="117"/>
        <end position="220"/>
    </location>
</feature>
<keyword evidence="3" id="KW-0645">Protease</keyword>
<dbReference type="Proteomes" id="UP000279446">
    <property type="component" value="Unassembled WGS sequence"/>
</dbReference>
<dbReference type="AlphaFoldDB" id="A0A3S1DQU3"/>
<feature type="transmembrane region" description="Helical" evidence="1">
    <location>
        <begin position="152"/>
        <end position="174"/>
    </location>
</feature>
<dbReference type="GO" id="GO:0080120">
    <property type="term" value="P:CAAX-box protein maturation"/>
    <property type="evidence" value="ECO:0007669"/>
    <property type="project" value="UniProtKB-ARBA"/>
</dbReference>
<feature type="transmembrane region" description="Helical" evidence="1">
    <location>
        <begin position="7"/>
        <end position="28"/>
    </location>
</feature>
<keyword evidence="4" id="KW-1185">Reference proteome</keyword>
<dbReference type="Pfam" id="PF02517">
    <property type="entry name" value="Rce1-like"/>
    <property type="match status" value="1"/>
</dbReference>
<feature type="transmembrane region" description="Helical" evidence="1">
    <location>
        <begin position="34"/>
        <end position="52"/>
    </location>
</feature>
<dbReference type="EMBL" id="RZNY01000013">
    <property type="protein sequence ID" value="RUT45184.1"/>
    <property type="molecule type" value="Genomic_DNA"/>
</dbReference>
<dbReference type="OrthoDB" id="9777755at2"/>
<evidence type="ECO:0000313" key="3">
    <source>
        <dbReference type="EMBL" id="RUT45184.1"/>
    </source>
</evidence>
<dbReference type="GO" id="GO:0006508">
    <property type="term" value="P:proteolysis"/>
    <property type="evidence" value="ECO:0007669"/>
    <property type="project" value="UniProtKB-KW"/>
</dbReference>
<dbReference type="InterPro" id="IPR042150">
    <property type="entry name" value="MmRce1-like"/>
</dbReference>
<organism evidence="3 4">
    <name type="scientific">Paenibacillus anaericanus</name>
    <dbReference type="NCBI Taxonomy" id="170367"/>
    <lineage>
        <taxon>Bacteria</taxon>
        <taxon>Bacillati</taxon>
        <taxon>Bacillota</taxon>
        <taxon>Bacilli</taxon>
        <taxon>Bacillales</taxon>
        <taxon>Paenibacillaceae</taxon>
        <taxon>Paenibacillus</taxon>
    </lineage>
</organism>
<keyword evidence="1" id="KW-0472">Membrane</keyword>
<dbReference type="InterPro" id="IPR003675">
    <property type="entry name" value="Rce1/LyrA-like_dom"/>
</dbReference>
<keyword evidence="3" id="KW-0482">Metalloprotease</keyword>
<feature type="transmembrane region" description="Helical" evidence="1">
    <location>
        <begin position="113"/>
        <end position="131"/>
    </location>
</feature>
<reference evidence="3 4" key="1">
    <citation type="submission" date="2018-12" db="EMBL/GenBank/DDBJ databases">
        <authorList>
            <person name="Sun L."/>
            <person name="Chen Z."/>
        </authorList>
    </citation>
    <scope>NUCLEOTIDE SEQUENCE [LARGE SCALE GENOMIC DNA]</scope>
    <source>
        <strain evidence="3 4">DSM 15890</strain>
    </source>
</reference>
<evidence type="ECO:0000256" key="1">
    <source>
        <dbReference type="SAM" id="Phobius"/>
    </source>
</evidence>
<dbReference type="GO" id="GO:0004175">
    <property type="term" value="F:endopeptidase activity"/>
    <property type="evidence" value="ECO:0007669"/>
    <property type="project" value="UniProtKB-ARBA"/>
</dbReference>
<dbReference type="PANTHER" id="PTHR35797:SF1">
    <property type="entry name" value="PROTEASE"/>
    <property type="match status" value="1"/>
</dbReference>
<gene>
    <name evidence="3" type="ORF">EJP82_16010</name>
</gene>
<dbReference type="PANTHER" id="PTHR35797">
    <property type="entry name" value="PROTEASE-RELATED"/>
    <property type="match status" value="1"/>
</dbReference>
<accession>A0A3S1DQU3</accession>